<gene>
    <name evidence="1" type="ORF">FRZ54_07690</name>
</gene>
<dbReference type="KEGG" id="mgin:FRZ54_07690"/>
<organism evidence="1 2">
    <name type="scientific">Mucilaginibacter ginsenosidivorans</name>
    <dbReference type="NCBI Taxonomy" id="398053"/>
    <lineage>
        <taxon>Bacteria</taxon>
        <taxon>Pseudomonadati</taxon>
        <taxon>Bacteroidota</taxon>
        <taxon>Sphingobacteriia</taxon>
        <taxon>Sphingobacteriales</taxon>
        <taxon>Sphingobacteriaceae</taxon>
        <taxon>Mucilaginibacter</taxon>
    </lineage>
</organism>
<dbReference type="AlphaFoldDB" id="A0A5B8UU76"/>
<dbReference type="RefSeq" id="WP_147031049.1">
    <property type="nucleotide sequence ID" value="NZ_CP042436.1"/>
</dbReference>
<proteinExistence type="predicted"/>
<dbReference type="Proteomes" id="UP000321479">
    <property type="component" value="Chromosome"/>
</dbReference>
<sequence>MKNKPEPVILDIHGTAFELDLEKQALLRADDRDTEISFIKQMTDHGDRYTFFYDTVARCAIDEPYEESRVRLVEIPPLHVLDPDGMAARYGKSPEELQGKTDFEIICDPDTLKQRREGILPQIDLAGEAFIVDLQLHELRNAKFFFPVISLKSFELTNDGWHYEAFYEPLMKQVVTIDPGILEFPEGIIKIKIPNELGLDPVATAKAYGLDERNLLRRYPISKDLKAEIIPLSETEIPRLIRQNKDKLRREHEQIMQRAKPRRRPRF</sequence>
<dbReference type="OrthoDB" id="771660at2"/>
<protein>
    <submittedName>
        <fullName evidence="1">Uncharacterized protein</fullName>
    </submittedName>
</protein>
<evidence type="ECO:0000313" key="2">
    <source>
        <dbReference type="Proteomes" id="UP000321479"/>
    </source>
</evidence>
<evidence type="ECO:0000313" key="1">
    <source>
        <dbReference type="EMBL" id="QEC62472.1"/>
    </source>
</evidence>
<dbReference type="EMBL" id="CP042436">
    <property type="protein sequence ID" value="QEC62472.1"/>
    <property type="molecule type" value="Genomic_DNA"/>
</dbReference>
<keyword evidence="2" id="KW-1185">Reference proteome</keyword>
<name>A0A5B8UU76_9SPHI</name>
<accession>A0A5B8UU76</accession>
<reference evidence="1 2" key="1">
    <citation type="journal article" date="2017" name="Curr. Microbiol.">
        <title>Mucilaginibacter ginsenosidivorans sp. nov., Isolated from Soil of Ginseng Field.</title>
        <authorList>
            <person name="Kim M.M."/>
            <person name="Siddiqi M.Z."/>
            <person name="Im W.T."/>
        </authorList>
    </citation>
    <scope>NUCLEOTIDE SEQUENCE [LARGE SCALE GENOMIC DNA]</scope>
    <source>
        <strain evidence="1 2">Gsoil 3017</strain>
    </source>
</reference>